<dbReference type="InterPro" id="IPR007420">
    <property type="entry name" value="DUF465"/>
</dbReference>
<keyword evidence="2" id="KW-1185">Reference proteome</keyword>
<gene>
    <name evidence="1" type="ORF">FOM92_13620</name>
</gene>
<dbReference type="Gene3D" id="6.10.280.50">
    <property type="match status" value="1"/>
</dbReference>
<dbReference type="AlphaFoldDB" id="A0A553WBU8"/>
<reference evidence="1 2" key="1">
    <citation type="submission" date="2019-07" db="EMBL/GenBank/DDBJ databases">
        <authorList>
            <person name="Park M."/>
        </authorList>
    </citation>
    <scope>NUCLEOTIDE SEQUENCE [LARGE SCALE GENOMIC DNA]</scope>
    <source>
        <strain evidence="1 2">KCTC32445</strain>
    </source>
</reference>
<organism evidence="1 2">
    <name type="scientific">Sphingorhabdus contaminans</name>
    <dbReference type="NCBI Taxonomy" id="1343899"/>
    <lineage>
        <taxon>Bacteria</taxon>
        <taxon>Pseudomonadati</taxon>
        <taxon>Pseudomonadota</taxon>
        <taxon>Alphaproteobacteria</taxon>
        <taxon>Sphingomonadales</taxon>
        <taxon>Sphingomonadaceae</taxon>
        <taxon>Sphingorhabdus</taxon>
    </lineage>
</organism>
<proteinExistence type="predicted"/>
<dbReference type="InterPro" id="IPR038444">
    <property type="entry name" value="DUF465_sf"/>
</dbReference>
<sequence length="65" mass="7873">MTFSSFRLMQFHQKLDRELRAELKRRWPDVFRIQKLKRLKLAVKDRLQKSAIGRGGKSRLHPQKI</sequence>
<dbReference type="RefSeq" id="WP_143777372.1">
    <property type="nucleotide sequence ID" value="NZ_OZ260107.1"/>
</dbReference>
<dbReference type="EMBL" id="VKKU01000002">
    <property type="protein sequence ID" value="TSB02154.1"/>
    <property type="molecule type" value="Genomic_DNA"/>
</dbReference>
<comment type="caution">
    <text evidence="1">The sequence shown here is derived from an EMBL/GenBank/DDBJ whole genome shotgun (WGS) entry which is preliminary data.</text>
</comment>
<dbReference type="Proteomes" id="UP000320160">
    <property type="component" value="Unassembled WGS sequence"/>
</dbReference>
<dbReference type="Pfam" id="PF04325">
    <property type="entry name" value="DUF465"/>
    <property type="match status" value="1"/>
</dbReference>
<evidence type="ECO:0000313" key="1">
    <source>
        <dbReference type="EMBL" id="TSB02154.1"/>
    </source>
</evidence>
<protein>
    <submittedName>
        <fullName evidence="1">DUF465 domain-containing protein</fullName>
    </submittedName>
</protein>
<accession>A0A553WBU8</accession>
<evidence type="ECO:0000313" key="2">
    <source>
        <dbReference type="Proteomes" id="UP000320160"/>
    </source>
</evidence>
<dbReference type="OrthoDB" id="7585987at2"/>
<name>A0A553WBU8_9SPHN</name>